<dbReference type="Gene3D" id="1.10.287.950">
    <property type="entry name" value="Methyl-accepting chemotaxis protein"/>
    <property type="match status" value="2"/>
</dbReference>
<reference evidence="4" key="1">
    <citation type="submission" date="2017-12" db="EMBL/GenBank/DDBJ databases">
        <title>Draft genome sequence of Telmatospirillum siberiense 26-4b1T, an acidotolerant peatland alphaproteobacterium potentially involved in sulfur cycling.</title>
        <authorList>
            <person name="Hausmann B."/>
            <person name="Pjevac P."/>
            <person name="Schreck K."/>
            <person name="Herbold C.W."/>
            <person name="Daims H."/>
            <person name="Wagner M."/>
            <person name="Pester M."/>
            <person name="Loy A."/>
        </authorList>
    </citation>
    <scope>NUCLEOTIDE SEQUENCE [LARGE SCALE GENOMIC DNA]</scope>
    <source>
        <strain evidence="4">26-4b1</strain>
    </source>
</reference>
<dbReference type="SUPFAM" id="SSF58104">
    <property type="entry name" value="Methyl-accepting chemotaxis protein (MCP) signaling domain"/>
    <property type="match status" value="1"/>
</dbReference>
<dbReference type="GO" id="GO:0016020">
    <property type="term" value="C:membrane"/>
    <property type="evidence" value="ECO:0007669"/>
    <property type="project" value="InterPro"/>
</dbReference>
<gene>
    <name evidence="3" type="ORF">CWS72_09185</name>
</gene>
<dbReference type="PROSITE" id="PS50111">
    <property type="entry name" value="CHEMOTAXIS_TRANSDUC_2"/>
    <property type="match status" value="1"/>
</dbReference>
<name>A0A2N3PWH1_9PROT</name>
<keyword evidence="4" id="KW-1185">Reference proteome</keyword>
<dbReference type="InterPro" id="IPR004089">
    <property type="entry name" value="MCPsignal_dom"/>
</dbReference>
<proteinExistence type="predicted"/>
<evidence type="ECO:0000259" key="2">
    <source>
        <dbReference type="PROSITE" id="PS50111"/>
    </source>
</evidence>
<dbReference type="GO" id="GO:0007165">
    <property type="term" value="P:signal transduction"/>
    <property type="evidence" value="ECO:0007669"/>
    <property type="project" value="UniProtKB-KW"/>
</dbReference>
<sequence length="596" mass="63668">MVVGFGAGGTLTESEMKAVLADSQSTLQSAFAPIERIFQQVGEELSAAVSSLQRITETCGDLSQRMAEEALAASTARLDAAAAQVSKLADSANSGQASLVSLVSLTGGIEERILRLSRTIGEVQILGINAKIEAAHVTARDVDFSVFTREIGRLAELAADGLGKLSVELVSLGRLIDKARADQEDFERENQQSLTAIGHRLEANLQKVMERQQAALAASAGLAAHSERISGRVAKVVADLQIADITRQRVEHVIHGLDVVNGLFESGSVAAQEALDDEHRLPIVATICRLEAAQLQNAEGDFSREIGQIINNLKGLAGDAEMVRQQGAAVCGSAEGTSFLAELGRDLDQAKTLLQRYAEAHAAIEGVTRSVSSGVSEMVKYLAAVHSIEADMRVMGLNATLKCGRLGTEGRALSVIAQELRVFANRTADDGAVIMQGLEKLIAEAESLNRGGQDGESVNISHLIEEMTDSVHSLELANDDLARPMASLERDSHLIGRALDETVARITEHPECVEGLREVVRHLQRMAAVVPQGGFDDLGQIKDRVLALMKGRYTMASEHEIHSLFDQLDGSGSIEIPAAKADKAPSPPTDIDDFLF</sequence>
<accession>A0A2N3PWH1</accession>
<dbReference type="EMBL" id="PIUM01000008">
    <property type="protein sequence ID" value="PKU24764.1"/>
    <property type="molecule type" value="Genomic_DNA"/>
</dbReference>
<organism evidence="3 4">
    <name type="scientific">Telmatospirillum siberiense</name>
    <dbReference type="NCBI Taxonomy" id="382514"/>
    <lineage>
        <taxon>Bacteria</taxon>
        <taxon>Pseudomonadati</taxon>
        <taxon>Pseudomonadota</taxon>
        <taxon>Alphaproteobacteria</taxon>
        <taxon>Rhodospirillales</taxon>
        <taxon>Rhodospirillaceae</taxon>
        <taxon>Telmatospirillum</taxon>
    </lineage>
</organism>
<evidence type="ECO:0000313" key="3">
    <source>
        <dbReference type="EMBL" id="PKU24764.1"/>
    </source>
</evidence>
<comment type="caution">
    <text evidence="3">The sequence shown here is derived from an EMBL/GenBank/DDBJ whole genome shotgun (WGS) entry which is preliminary data.</text>
</comment>
<evidence type="ECO:0000256" key="1">
    <source>
        <dbReference type="PROSITE-ProRule" id="PRU00284"/>
    </source>
</evidence>
<evidence type="ECO:0000313" key="4">
    <source>
        <dbReference type="Proteomes" id="UP000233293"/>
    </source>
</evidence>
<dbReference type="AlphaFoldDB" id="A0A2N3PWH1"/>
<protein>
    <recommendedName>
        <fullName evidence="2">Methyl-accepting transducer domain-containing protein</fullName>
    </recommendedName>
</protein>
<dbReference type="Proteomes" id="UP000233293">
    <property type="component" value="Unassembled WGS sequence"/>
</dbReference>
<feature type="domain" description="Methyl-accepting transducer" evidence="2">
    <location>
        <begin position="294"/>
        <end position="447"/>
    </location>
</feature>
<keyword evidence="1" id="KW-0807">Transducer</keyword>